<dbReference type="InterPro" id="IPR029149">
    <property type="entry name" value="Creatin/AminoP/Spt16_N"/>
</dbReference>
<reference evidence="7" key="1">
    <citation type="submission" date="2020-05" db="EMBL/GenBank/DDBJ databases">
        <authorList>
            <person name="Chiriac C."/>
            <person name="Salcher M."/>
            <person name="Ghai R."/>
            <person name="Kavagutti S V."/>
        </authorList>
    </citation>
    <scope>NUCLEOTIDE SEQUENCE</scope>
</reference>
<dbReference type="CDD" id="cd01087">
    <property type="entry name" value="Prolidase"/>
    <property type="match status" value="1"/>
</dbReference>
<accession>A0A6J6VY21</accession>
<dbReference type="SMART" id="SM01011">
    <property type="entry name" value="AMP_N"/>
    <property type="match status" value="1"/>
</dbReference>
<evidence type="ECO:0000256" key="1">
    <source>
        <dbReference type="ARBA" id="ARBA00001936"/>
    </source>
</evidence>
<dbReference type="GO" id="GO:0005829">
    <property type="term" value="C:cytosol"/>
    <property type="evidence" value="ECO:0007669"/>
    <property type="project" value="TreeGrafter"/>
</dbReference>
<evidence type="ECO:0000259" key="6">
    <source>
        <dbReference type="SMART" id="SM01011"/>
    </source>
</evidence>
<dbReference type="Pfam" id="PF00557">
    <property type="entry name" value="Peptidase_M24"/>
    <property type="match status" value="1"/>
</dbReference>
<keyword evidence="4" id="KW-0378">Hydrolase</keyword>
<dbReference type="PANTHER" id="PTHR43226:SF4">
    <property type="entry name" value="XAA-PRO AMINOPEPTIDASE 3"/>
    <property type="match status" value="1"/>
</dbReference>
<comment type="similarity">
    <text evidence="2">Belongs to the peptidase M24B family.</text>
</comment>
<organism evidence="7">
    <name type="scientific">freshwater metagenome</name>
    <dbReference type="NCBI Taxonomy" id="449393"/>
    <lineage>
        <taxon>unclassified sequences</taxon>
        <taxon>metagenomes</taxon>
        <taxon>ecological metagenomes</taxon>
    </lineage>
</organism>
<dbReference type="EMBL" id="CAEZZS010000027">
    <property type="protein sequence ID" value="CAB4777060.1"/>
    <property type="molecule type" value="Genomic_DNA"/>
</dbReference>
<dbReference type="SUPFAM" id="SSF55920">
    <property type="entry name" value="Creatinase/aminopeptidase"/>
    <property type="match status" value="1"/>
</dbReference>
<sequence>MADKPVTTSYDLPVSEPLRQLMRTGWASPDQSVNSAKAEVADFAAARRAKISAAFPGLRLVIPAGVFKVRNNDCDYRFRANTAFVHLTGMSAGDITPESVLVLNPISGGHEALLYIHLRNDRNEETFYRDRRHGEFWVGPRLSIADAEKIYGIKVCDVKELKLLLDKKVESIAMRGEDSFVDQNVAAHARENDLIIALSELRLIKDDFEIKQMRHAVDATIKGFADIVKALPQAVVHPRGERVIDAAFYGRARVEGNELGYDTIAASGAHACVLHWIRNDGVVKSGDLILVDAGVEVESHYTADITRTIPVNGKFNSAQRQIYELVLAAQSAGIAAVKPGAKYRDINNACMKVLAEGLHELGVLTISAAESLKPENGLHRRWSVHASGHMLGLDVHDCAKARSDQYLDGVLQVGEVLTVEPGLYIQPDDQLFPAEFRGIGVRIEDDILVTENGSENLSAKLPRTVSEIENWIVELQK</sequence>
<dbReference type="Gene3D" id="3.90.230.10">
    <property type="entry name" value="Creatinase/methionine aminopeptidase superfamily"/>
    <property type="match status" value="1"/>
</dbReference>
<evidence type="ECO:0000256" key="4">
    <source>
        <dbReference type="ARBA" id="ARBA00022801"/>
    </source>
</evidence>
<keyword evidence="5" id="KW-0464">Manganese</keyword>
<evidence type="ECO:0000256" key="5">
    <source>
        <dbReference type="ARBA" id="ARBA00023211"/>
    </source>
</evidence>
<keyword evidence="3" id="KW-0479">Metal-binding</keyword>
<proteinExistence type="inferred from homology"/>
<dbReference type="InterPro" id="IPR000994">
    <property type="entry name" value="Pept_M24"/>
</dbReference>
<dbReference type="Gene3D" id="3.40.350.10">
    <property type="entry name" value="Creatinase/prolidase N-terminal domain"/>
    <property type="match status" value="1"/>
</dbReference>
<dbReference type="SUPFAM" id="SSF53092">
    <property type="entry name" value="Creatinase/prolidase N-terminal domain"/>
    <property type="match status" value="1"/>
</dbReference>
<dbReference type="AlphaFoldDB" id="A0A6J6VY21"/>
<dbReference type="GO" id="GO:0006508">
    <property type="term" value="P:proteolysis"/>
    <property type="evidence" value="ECO:0007669"/>
    <property type="project" value="TreeGrafter"/>
</dbReference>
<protein>
    <submittedName>
        <fullName evidence="7">Unannotated protein</fullName>
    </submittedName>
</protein>
<dbReference type="InterPro" id="IPR052433">
    <property type="entry name" value="X-Pro_dipept-like"/>
</dbReference>
<evidence type="ECO:0000256" key="3">
    <source>
        <dbReference type="ARBA" id="ARBA00022723"/>
    </source>
</evidence>
<name>A0A6J6VY21_9ZZZZ</name>
<feature type="domain" description="Aminopeptidase P N-terminal" evidence="6">
    <location>
        <begin position="39"/>
        <end position="182"/>
    </location>
</feature>
<comment type="cofactor">
    <cofactor evidence="1">
        <name>Mn(2+)</name>
        <dbReference type="ChEBI" id="CHEBI:29035"/>
    </cofactor>
</comment>
<evidence type="ECO:0000313" key="7">
    <source>
        <dbReference type="EMBL" id="CAB4777060.1"/>
    </source>
</evidence>
<dbReference type="PANTHER" id="PTHR43226">
    <property type="entry name" value="XAA-PRO AMINOPEPTIDASE 3"/>
    <property type="match status" value="1"/>
</dbReference>
<dbReference type="GO" id="GO:0030145">
    <property type="term" value="F:manganese ion binding"/>
    <property type="evidence" value="ECO:0007669"/>
    <property type="project" value="InterPro"/>
</dbReference>
<evidence type="ECO:0000256" key="2">
    <source>
        <dbReference type="ARBA" id="ARBA00008766"/>
    </source>
</evidence>
<dbReference type="GO" id="GO:0070006">
    <property type="term" value="F:metalloaminopeptidase activity"/>
    <property type="evidence" value="ECO:0007669"/>
    <property type="project" value="InterPro"/>
</dbReference>
<dbReference type="Pfam" id="PF05195">
    <property type="entry name" value="AMP_N"/>
    <property type="match status" value="1"/>
</dbReference>
<dbReference type="InterPro" id="IPR036005">
    <property type="entry name" value="Creatinase/aminopeptidase-like"/>
</dbReference>
<dbReference type="InterPro" id="IPR007865">
    <property type="entry name" value="Aminopep_P_N"/>
</dbReference>
<gene>
    <name evidence="7" type="ORF">UFOPK2922_00734</name>
</gene>